<evidence type="ECO:0000313" key="3">
    <source>
        <dbReference type="Proteomes" id="UP001248819"/>
    </source>
</evidence>
<reference evidence="2 3" key="1">
    <citation type="submission" date="2023-09" db="EMBL/GenBank/DDBJ databases">
        <authorList>
            <person name="Rey-Velasco X."/>
        </authorList>
    </citation>
    <scope>NUCLEOTIDE SEQUENCE [LARGE SCALE GENOMIC DNA]</scope>
    <source>
        <strain evidence="2 3">F297</strain>
    </source>
</reference>
<protein>
    <submittedName>
        <fullName evidence="2">Uncharacterized protein</fullName>
    </submittedName>
</protein>
<evidence type="ECO:0000313" key="2">
    <source>
        <dbReference type="EMBL" id="MDT0652024.1"/>
    </source>
</evidence>
<evidence type="ECO:0000256" key="1">
    <source>
        <dbReference type="SAM" id="Coils"/>
    </source>
</evidence>
<dbReference type="Proteomes" id="UP001248819">
    <property type="component" value="Unassembled WGS sequence"/>
</dbReference>
<feature type="non-terminal residue" evidence="2">
    <location>
        <position position="98"/>
    </location>
</feature>
<keyword evidence="3" id="KW-1185">Reference proteome</keyword>
<name>A0ABU3D083_9FLAO</name>
<comment type="caution">
    <text evidence="2">The sequence shown here is derived from an EMBL/GenBank/DDBJ whole genome shotgun (WGS) entry which is preliminary data.</text>
</comment>
<sequence>KELNADVRTYKKQLKEYQKALSTLLNANGDAAEIKDLKQKITDLEEKIPTANKRKKAIDAQLQKHSKLDKELKDLKAGIKATEAKKDTLLEAAREKIT</sequence>
<organism evidence="2 3">
    <name type="scientific">Autumnicola edwardsiae</name>
    <dbReference type="NCBI Taxonomy" id="3075594"/>
    <lineage>
        <taxon>Bacteria</taxon>
        <taxon>Pseudomonadati</taxon>
        <taxon>Bacteroidota</taxon>
        <taxon>Flavobacteriia</taxon>
        <taxon>Flavobacteriales</taxon>
        <taxon>Flavobacteriaceae</taxon>
        <taxon>Autumnicola</taxon>
    </lineage>
</organism>
<feature type="non-terminal residue" evidence="2">
    <location>
        <position position="1"/>
    </location>
</feature>
<proteinExistence type="predicted"/>
<gene>
    <name evidence="2" type="ORF">RM529_17930</name>
</gene>
<dbReference type="EMBL" id="JAVRHP010000341">
    <property type="protein sequence ID" value="MDT0652024.1"/>
    <property type="molecule type" value="Genomic_DNA"/>
</dbReference>
<feature type="coiled-coil region" evidence="1">
    <location>
        <begin position="7"/>
        <end position="92"/>
    </location>
</feature>
<accession>A0ABU3D083</accession>
<keyword evidence="1" id="KW-0175">Coiled coil</keyword>